<reference evidence="1 2" key="1">
    <citation type="submission" date="2018-12" db="EMBL/GenBank/DDBJ databases">
        <title>YIM 101343 draft genome.</title>
        <authorList>
            <person name="Chen X."/>
        </authorList>
    </citation>
    <scope>NUCLEOTIDE SEQUENCE [LARGE SCALE GENOMIC DNA]</scope>
    <source>
        <strain evidence="1 2">YIM 101343</strain>
    </source>
</reference>
<dbReference type="OrthoDB" id="111868at2"/>
<evidence type="ECO:0000313" key="1">
    <source>
        <dbReference type="EMBL" id="RSZ63818.1"/>
    </source>
</evidence>
<evidence type="ECO:0000313" key="2">
    <source>
        <dbReference type="Proteomes" id="UP000274907"/>
    </source>
</evidence>
<gene>
    <name evidence="1" type="ORF">EAH68_06160</name>
</gene>
<comment type="caution">
    <text evidence="1">The sequence shown here is derived from an EMBL/GenBank/DDBJ whole genome shotgun (WGS) entry which is preliminary data.</text>
</comment>
<proteinExistence type="predicted"/>
<protein>
    <submittedName>
        <fullName evidence="1">Uncharacterized protein</fullName>
    </submittedName>
</protein>
<dbReference type="SUPFAM" id="SSF63825">
    <property type="entry name" value="YWTD domain"/>
    <property type="match status" value="1"/>
</dbReference>
<accession>A0A430HZ83</accession>
<dbReference type="Proteomes" id="UP000274907">
    <property type="component" value="Unassembled WGS sequence"/>
</dbReference>
<dbReference type="Gene3D" id="2.120.10.30">
    <property type="entry name" value="TolB, C-terminal domain"/>
    <property type="match status" value="1"/>
</dbReference>
<keyword evidence="2" id="KW-1185">Reference proteome</keyword>
<name>A0A430HZ83_9CORY</name>
<sequence>MTYLLALARDLDRIELIDVPTGNRQVIITETGRHPDGVVCDGRTIFWTTMGERTSLSPSGEAVYANVDGGVHAIDINGLNRRDIVAPGGTTTGKQLALDSAGNLYWGNREGFSLATARKDGTGLRDLVRRDGSGAERDWIVGLALDEANGHMYWSQKGSFAGGDGKIFRAGLEIPAGETAENRSDIELLWDNLPAPIDLELIGGRLLWTDRGSGSHPGGNSLNRAVVPPVGEKGVAPEILADGFEEAIGLSVDKPARVAYVADLSGKIWAVPDPAHSKQGKQLVVDLGFPVTGLNLVG</sequence>
<dbReference type="AlphaFoldDB" id="A0A430HZ83"/>
<organism evidence="1 2">
    <name type="scientific">Corynebacterium hylobatis</name>
    <dbReference type="NCBI Taxonomy" id="1859290"/>
    <lineage>
        <taxon>Bacteria</taxon>
        <taxon>Bacillati</taxon>
        <taxon>Actinomycetota</taxon>
        <taxon>Actinomycetes</taxon>
        <taxon>Mycobacteriales</taxon>
        <taxon>Corynebacteriaceae</taxon>
        <taxon>Corynebacterium</taxon>
    </lineage>
</organism>
<dbReference type="EMBL" id="RXHJ01000006">
    <property type="protein sequence ID" value="RSZ63818.1"/>
    <property type="molecule type" value="Genomic_DNA"/>
</dbReference>
<dbReference type="InterPro" id="IPR011042">
    <property type="entry name" value="6-blade_b-propeller_TolB-like"/>
</dbReference>
<dbReference type="RefSeq" id="WP_126120451.1">
    <property type="nucleotide sequence ID" value="NZ_RXHJ01000006.1"/>
</dbReference>